<dbReference type="EMBL" id="GQ888198">
    <property type="protein sequence ID" value="ACY45771.1"/>
    <property type="molecule type" value="mRNA"/>
</dbReference>
<feature type="non-terminal residue" evidence="2">
    <location>
        <position position="1"/>
    </location>
</feature>
<dbReference type="Pfam" id="PF13393">
    <property type="entry name" value="tRNA-synt_His"/>
    <property type="match status" value="1"/>
</dbReference>
<dbReference type="GO" id="GO:0005829">
    <property type="term" value="C:cytosol"/>
    <property type="evidence" value="ECO:0007669"/>
    <property type="project" value="TreeGrafter"/>
</dbReference>
<dbReference type="GO" id="GO:0006427">
    <property type="term" value="P:histidyl-tRNA aminoacylation"/>
    <property type="evidence" value="ECO:0007669"/>
    <property type="project" value="TreeGrafter"/>
</dbReference>
<reference evidence="2" key="1">
    <citation type="journal article" date="2010" name="Nature">
        <title>Arthropod relationships revealed by phylogenomic analysis of nuclear protein-coding sequences.</title>
        <authorList>
            <person name="Regier J.C."/>
            <person name="Shultz J.W."/>
            <person name="Zwick A."/>
            <person name="Hussey A."/>
            <person name="Ball B."/>
            <person name="Wetzer R."/>
            <person name="Martin J.W."/>
            <person name="Cunningham C.W."/>
        </authorList>
    </citation>
    <scope>NUCLEOTIDE SEQUENCE</scope>
</reference>
<dbReference type="GO" id="GO:0004821">
    <property type="term" value="F:histidine-tRNA ligase activity"/>
    <property type="evidence" value="ECO:0007669"/>
    <property type="project" value="TreeGrafter"/>
</dbReference>
<keyword evidence="2" id="KW-0030">Aminoacyl-tRNA synthetase</keyword>
<dbReference type="GO" id="GO:0003723">
    <property type="term" value="F:RNA binding"/>
    <property type="evidence" value="ECO:0007669"/>
    <property type="project" value="TreeGrafter"/>
</dbReference>
<evidence type="ECO:0000313" key="2">
    <source>
        <dbReference type="EMBL" id="ACY45771.1"/>
    </source>
</evidence>
<accession>D0USQ5</accession>
<dbReference type="AlphaFoldDB" id="D0USQ5"/>
<dbReference type="InterPro" id="IPR045864">
    <property type="entry name" value="aa-tRNA-synth_II/BPL/LPL"/>
</dbReference>
<dbReference type="InterPro" id="IPR041715">
    <property type="entry name" value="HisRS-like_core"/>
</dbReference>
<protein>
    <submittedName>
        <fullName evidence="2">His-tRNA synthetase</fullName>
    </submittedName>
</protein>
<name>D0USQ5_9MYRI</name>
<feature type="domain" description="Class II Histidinyl-tRNA synthetase (HisRS)-like catalytic core" evidence="1">
    <location>
        <begin position="6"/>
        <end position="152"/>
    </location>
</feature>
<organism evidence="2">
    <name type="scientific">Hanseniella sp. 'Han2'</name>
    <dbReference type="NCBI Taxonomy" id="681527"/>
    <lineage>
        <taxon>Eukaryota</taxon>
        <taxon>Metazoa</taxon>
        <taxon>Ecdysozoa</taxon>
        <taxon>Arthropoda</taxon>
        <taxon>Myriapoda</taxon>
        <taxon>Symphyla</taxon>
        <taxon>Scutigerellidae</taxon>
        <taxon>Hanseniella</taxon>
    </lineage>
</organism>
<dbReference type="GO" id="GO:0005739">
    <property type="term" value="C:mitochondrion"/>
    <property type="evidence" value="ECO:0007669"/>
    <property type="project" value="TreeGrafter"/>
</dbReference>
<evidence type="ECO:0000259" key="1">
    <source>
        <dbReference type="Pfam" id="PF13393"/>
    </source>
</evidence>
<dbReference type="PANTHER" id="PTHR11476">
    <property type="entry name" value="HISTIDYL-TRNA SYNTHETASE"/>
    <property type="match status" value="1"/>
</dbReference>
<dbReference type="Gene3D" id="3.30.930.10">
    <property type="entry name" value="Bira Bifunctional Protein, Domain 2"/>
    <property type="match status" value="1"/>
</dbReference>
<feature type="non-terminal residue" evidence="2">
    <location>
        <position position="153"/>
    </location>
</feature>
<dbReference type="SUPFAM" id="SSF55681">
    <property type="entry name" value="Class II aaRS and biotin synthetases"/>
    <property type="match status" value="1"/>
</dbReference>
<dbReference type="GO" id="GO:0032543">
    <property type="term" value="P:mitochondrial translation"/>
    <property type="evidence" value="ECO:0007669"/>
    <property type="project" value="TreeGrafter"/>
</dbReference>
<sequence>GVYDPMAADAEIIAMLCHCLDELKPIIGDFQVRLSHRKLLDGMMEACGVPPEKVRAIGSAIDKLDKESWETVREEMVSQKGLSESAADLIEPLVGIRGTFAEVSARMKEIELTQGSAKVDNGLQDLGLMFDLLKHDSRVMDHCIVDLSMARGL</sequence>
<dbReference type="PANTHER" id="PTHR11476:SF7">
    <property type="entry name" value="HISTIDINE--TRNA LIGASE"/>
    <property type="match status" value="1"/>
</dbReference>
<keyword evidence="2" id="KW-0436">Ligase</keyword>
<proteinExistence type="evidence at transcript level"/>